<accession>A0A221KG55</accession>
<dbReference type="AlphaFoldDB" id="A0A221KG55"/>
<proteinExistence type="predicted"/>
<dbReference type="Proteomes" id="UP000199729">
    <property type="component" value="Chromosome"/>
</dbReference>
<evidence type="ECO:0000259" key="1">
    <source>
        <dbReference type="Pfam" id="PF10040"/>
    </source>
</evidence>
<keyword evidence="3" id="KW-1185">Reference proteome</keyword>
<evidence type="ECO:0000313" key="3">
    <source>
        <dbReference type="Proteomes" id="UP000199729"/>
    </source>
</evidence>
<dbReference type="OrthoDB" id="9787241at2"/>
<dbReference type="Pfam" id="PF10040">
    <property type="entry name" value="CRISPR_Cas6"/>
    <property type="match status" value="1"/>
</dbReference>
<dbReference type="KEGG" id="vff:VITFI_CDS2131"/>
<protein>
    <recommendedName>
        <fullName evidence="1">CRISPR-associated protein Cas6 C-terminal domain-containing protein</fullName>
    </recommendedName>
</protein>
<feature type="domain" description="CRISPR-associated protein Cas6 C-terminal" evidence="1">
    <location>
        <begin position="186"/>
        <end position="316"/>
    </location>
</feature>
<dbReference type="RefSeq" id="WP_089416924.1">
    <property type="nucleotide sequence ID" value="NZ_CP022423.1"/>
</dbReference>
<reference evidence="2 3" key="1">
    <citation type="submission" date="2017-07" db="EMBL/GenBank/DDBJ databases">
        <title>Complete Genome Sequence of the cosmetic ferment Vitreoscilla filiformis (ATCC15551).</title>
        <authorList>
            <person name="Contreras S."/>
            <person name="Sagory-Zalkind P."/>
            <person name="Blanquart H."/>
            <person name="Iltis A."/>
            <person name="Morand S.C."/>
        </authorList>
    </citation>
    <scope>NUCLEOTIDE SEQUENCE [LARGE SCALE GENOMIC DNA]</scope>
    <source>
        <strain evidence="2 3">ATCC 15551</strain>
    </source>
</reference>
<organism evidence="2 3">
    <name type="scientific">Vitreoscilla filiformis</name>
    <dbReference type="NCBI Taxonomy" id="63"/>
    <lineage>
        <taxon>Bacteria</taxon>
        <taxon>Pseudomonadati</taxon>
        <taxon>Pseudomonadota</taxon>
        <taxon>Betaproteobacteria</taxon>
        <taxon>Neisseriales</taxon>
        <taxon>Neisseriaceae</taxon>
        <taxon>Vitreoscilla</taxon>
    </lineage>
</organism>
<dbReference type="InterPro" id="IPR019267">
    <property type="entry name" value="CRISPR-assoc_Cas6_C"/>
</dbReference>
<sequence>MNAALPEWHGPTPVGLSAPAMRWWHLELSHRLLDDLHLPTPGSLGALYRSVFGLALHERAPHLFERFAGEQSDAPRPWWLWPTDLADDTCVPAGAVLNVRLGLHTSALPELAACLQAFEDFERHGLGAQRSRLRLEAVRWLTPQGPVPLHSPDDAQHPPTPWQADDVWRSARAELTAGQGGALWVQTVTPLRLKVASRLVTEPPPLSVLLLGCFMRLGVLLTLSREPGEAGQVPPAWLSDAEKAPWLGWSRCLLPDLAWTQRAQVHRWSSRQQRAIRMDGLAGAWAYPSEACAALPWLRLGEHLQLGGKTTVGMGAFHIHIGGPASSILTSQIAA</sequence>
<name>A0A221KG55_VITFI</name>
<dbReference type="EMBL" id="CP022423">
    <property type="protein sequence ID" value="ASM77909.1"/>
    <property type="molecule type" value="Genomic_DNA"/>
</dbReference>
<gene>
    <name evidence="2" type="ORF">VITFI_CDS2131</name>
</gene>
<evidence type="ECO:0000313" key="2">
    <source>
        <dbReference type="EMBL" id="ASM77909.1"/>
    </source>
</evidence>